<sequence>MRFDTVLAATDVPILRGEVAALRRPARRFARGVTAARSGSSQPRQFQLVLDERDESWTFDRQGDRHRDRYAEGVLHFVDGPLEVSFARSGTVAPPVRMLTPELLPMWGSPASFAPVLVQRIHGHWLLVTCEHEHDPADRTTVVIDERDGVAHRWYDTSEVTVLTEVRVMEDDEPEPPRPRFSRLSTWPALLC</sequence>
<gene>
    <name evidence="1" type="ORF">QUG98_08890</name>
</gene>
<name>A0ABT7TI69_9MICO</name>
<organism evidence="1 2">
    <name type="scientific">Curtobacterium subtropicum</name>
    <dbReference type="NCBI Taxonomy" id="3055138"/>
    <lineage>
        <taxon>Bacteria</taxon>
        <taxon>Bacillati</taxon>
        <taxon>Actinomycetota</taxon>
        <taxon>Actinomycetes</taxon>
        <taxon>Micrococcales</taxon>
        <taxon>Microbacteriaceae</taxon>
        <taxon>Curtobacterium</taxon>
    </lineage>
</organism>
<comment type="caution">
    <text evidence="1">The sequence shown here is derived from an EMBL/GenBank/DDBJ whole genome shotgun (WGS) entry which is preliminary data.</text>
</comment>
<evidence type="ECO:0000313" key="2">
    <source>
        <dbReference type="Proteomes" id="UP001235720"/>
    </source>
</evidence>
<dbReference type="Proteomes" id="UP001235720">
    <property type="component" value="Unassembled WGS sequence"/>
</dbReference>
<protein>
    <submittedName>
        <fullName evidence="1">Uncharacterized protein</fullName>
    </submittedName>
</protein>
<reference evidence="1 2" key="1">
    <citation type="submission" date="2023-06" db="EMBL/GenBank/DDBJ databases">
        <authorList>
            <person name="Feng G."/>
            <person name="Li J."/>
            <person name="Zhu H."/>
        </authorList>
    </citation>
    <scope>NUCLEOTIDE SEQUENCE [LARGE SCALE GENOMIC DNA]</scope>
    <source>
        <strain evidence="1 2">RHCJP20</strain>
    </source>
</reference>
<accession>A0ABT7TI69</accession>
<keyword evidence="2" id="KW-1185">Reference proteome</keyword>
<proteinExistence type="predicted"/>
<dbReference type="EMBL" id="JAUCMM010000005">
    <property type="protein sequence ID" value="MDM7888569.1"/>
    <property type="molecule type" value="Genomic_DNA"/>
</dbReference>
<dbReference type="RefSeq" id="WP_289470200.1">
    <property type="nucleotide sequence ID" value="NZ_JAUCMM010000005.1"/>
</dbReference>
<evidence type="ECO:0000313" key="1">
    <source>
        <dbReference type="EMBL" id="MDM7888569.1"/>
    </source>
</evidence>